<feature type="transmembrane region" description="Helical" evidence="1">
    <location>
        <begin position="18"/>
        <end position="36"/>
    </location>
</feature>
<reference evidence="2 3" key="1">
    <citation type="submission" date="2019-03" db="EMBL/GenBank/DDBJ databases">
        <title>Genomic Encyclopedia of Type Strains, Phase IV (KMG-IV): sequencing the most valuable type-strain genomes for metagenomic binning, comparative biology and taxonomic classification.</title>
        <authorList>
            <person name="Goeker M."/>
        </authorList>
    </citation>
    <scope>NUCLEOTIDE SEQUENCE [LARGE SCALE GENOMIC DNA]</scope>
    <source>
        <strain evidence="2 3">DSM 25903</strain>
    </source>
</reference>
<sequence length="194" mass="20113">MSGGHGGHGALEGTNKSIALLISVLALMLALSETAGKSAQTSALGDNIDASNLWAFFQAKTIRMTVVRTAAEAAELQRSTPTVSMASTGGPAIGKQIDAWKATAQRWDSEPETGEGRKELAARAKAAEERAKTNLAKYHHFEVASAAYQIAIVLASAMLITGVAALAWLAGGLGVFGLVMTGIALFAPHAVHLF</sequence>
<organism evidence="2 3">
    <name type="scientific">Enterovirga rhinocerotis</name>
    <dbReference type="NCBI Taxonomy" id="1339210"/>
    <lineage>
        <taxon>Bacteria</taxon>
        <taxon>Pseudomonadati</taxon>
        <taxon>Pseudomonadota</taxon>
        <taxon>Alphaproteobacteria</taxon>
        <taxon>Hyphomicrobiales</taxon>
        <taxon>Methylobacteriaceae</taxon>
        <taxon>Enterovirga</taxon>
    </lineage>
</organism>
<keyword evidence="1" id="KW-0812">Transmembrane</keyword>
<dbReference type="EMBL" id="SNZR01000011">
    <property type="protein sequence ID" value="TDR94292.1"/>
    <property type="molecule type" value="Genomic_DNA"/>
</dbReference>
<comment type="caution">
    <text evidence="2">The sequence shown here is derived from an EMBL/GenBank/DDBJ whole genome shotgun (WGS) entry which is preliminary data.</text>
</comment>
<feature type="transmembrane region" description="Helical" evidence="1">
    <location>
        <begin position="175"/>
        <end position="193"/>
    </location>
</feature>
<name>A0A4R7C8J5_9HYPH</name>
<dbReference type="InterPro" id="IPR025570">
    <property type="entry name" value="DUF4337"/>
</dbReference>
<evidence type="ECO:0000313" key="3">
    <source>
        <dbReference type="Proteomes" id="UP000295122"/>
    </source>
</evidence>
<dbReference type="Proteomes" id="UP000295122">
    <property type="component" value="Unassembled WGS sequence"/>
</dbReference>
<dbReference type="RefSeq" id="WP_133769203.1">
    <property type="nucleotide sequence ID" value="NZ_SNZR01000011.1"/>
</dbReference>
<keyword evidence="3" id="KW-1185">Reference proteome</keyword>
<feature type="transmembrane region" description="Helical" evidence="1">
    <location>
        <begin position="146"/>
        <end position="169"/>
    </location>
</feature>
<keyword evidence="1" id="KW-1133">Transmembrane helix</keyword>
<proteinExistence type="predicted"/>
<evidence type="ECO:0000256" key="1">
    <source>
        <dbReference type="SAM" id="Phobius"/>
    </source>
</evidence>
<dbReference type="Pfam" id="PF14235">
    <property type="entry name" value="DUF4337"/>
    <property type="match status" value="1"/>
</dbReference>
<gene>
    <name evidence="2" type="ORF">EV668_1576</name>
</gene>
<protein>
    <submittedName>
        <fullName evidence="2">Uncharacterized protein DUF4337</fullName>
    </submittedName>
</protein>
<dbReference type="AlphaFoldDB" id="A0A4R7C8J5"/>
<keyword evidence="1" id="KW-0472">Membrane</keyword>
<dbReference type="OrthoDB" id="7992954at2"/>
<accession>A0A4R7C8J5</accession>
<evidence type="ECO:0000313" key="2">
    <source>
        <dbReference type="EMBL" id="TDR94292.1"/>
    </source>
</evidence>